<keyword evidence="10" id="KW-1185">Reference proteome</keyword>
<keyword evidence="4" id="KW-0805">Transcription regulation</keyword>
<evidence type="ECO:0000256" key="1">
    <source>
        <dbReference type="ARBA" id="ARBA00004123"/>
    </source>
</evidence>
<feature type="domain" description="Myb-like" evidence="8">
    <location>
        <begin position="225"/>
        <end position="276"/>
    </location>
</feature>
<dbReference type="SUPFAM" id="SSF46689">
    <property type="entry name" value="Homeodomain-like"/>
    <property type="match status" value="1"/>
</dbReference>
<dbReference type="FunFam" id="1.10.10.60:FF:000002">
    <property type="entry name" value="Myb family transcription factor"/>
    <property type="match status" value="1"/>
</dbReference>
<dbReference type="InterPro" id="IPR001005">
    <property type="entry name" value="SANT/Myb"/>
</dbReference>
<dbReference type="GO" id="GO:0000976">
    <property type="term" value="F:transcription cis-regulatory region binding"/>
    <property type="evidence" value="ECO:0007669"/>
    <property type="project" value="InterPro"/>
</dbReference>
<accession>A0AAN7MAJ9</accession>
<comment type="subcellular location">
    <subcellularLocation>
        <location evidence="1">Nucleus</location>
    </subcellularLocation>
</comment>
<evidence type="ECO:0000256" key="3">
    <source>
        <dbReference type="ARBA" id="ARBA00022782"/>
    </source>
</evidence>
<sequence length="403" mass="45198">MEFFPAQPDLSLQISQPSSKQVHPVWRVDGTRRDQAKAMDFDYWEIALEQYSSCRCSKQDPATTAVASSKSFDLTLPNNLHSVNYLSHLQQNHNSTSCCHGSDPHNSNINTFKIHALHQNPRLSSSSQKGLITGQGTTDGLLRPMIKSGIPPIYNQKSTNFPFPLHQHHSLPDPLVNSLGTLSRTNYSNTMNSVVPSHRNVRSHQHRGGYTISRFPAKPSIRAPRMRWTTALHARFVHAVELLGGHERATPKSVLELMDIKDLTLAHVKSHLQMYRTLKITDKVAAASDTRSQLYVLEDGSPAETSDDPRPEILKPRHPNLSIPKGRSNEEDKTGLSGFWSNSWSKEAWLDGKLPGENTPIFKKEMDDKSSSYDRAWEGVFLASLSRSSPKKPNLEFTLGMPH</sequence>
<evidence type="ECO:0000313" key="9">
    <source>
        <dbReference type="EMBL" id="KAK4793086.1"/>
    </source>
</evidence>
<keyword evidence="6" id="KW-0539">Nucleus</keyword>
<reference evidence="9 10" key="1">
    <citation type="journal article" date="2023" name="Hortic Res">
        <title>Pangenome of water caltrop reveals structural variations and asymmetric subgenome divergence after allopolyploidization.</title>
        <authorList>
            <person name="Zhang X."/>
            <person name="Chen Y."/>
            <person name="Wang L."/>
            <person name="Yuan Y."/>
            <person name="Fang M."/>
            <person name="Shi L."/>
            <person name="Lu R."/>
            <person name="Comes H.P."/>
            <person name="Ma Y."/>
            <person name="Chen Y."/>
            <person name="Huang G."/>
            <person name="Zhou Y."/>
            <person name="Zheng Z."/>
            <person name="Qiu Y."/>
        </authorList>
    </citation>
    <scope>NUCLEOTIDE SEQUENCE [LARGE SCALE GENOMIC DNA]</scope>
    <source>
        <strain evidence="9">F231</strain>
    </source>
</reference>
<evidence type="ECO:0000259" key="8">
    <source>
        <dbReference type="Pfam" id="PF00249"/>
    </source>
</evidence>
<protein>
    <recommendedName>
        <fullName evidence="8">Myb-like domain-containing protein</fullName>
    </recommendedName>
</protein>
<dbReference type="AlphaFoldDB" id="A0AAN7MAJ9"/>
<evidence type="ECO:0000256" key="4">
    <source>
        <dbReference type="ARBA" id="ARBA00023015"/>
    </source>
</evidence>
<keyword evidence="2" id="KW-0217">Developmental protein</keyword>
<dbReference type="InterPro" id="IPR006447">
    <property type="entry name" value="Myb_dom_plants"/>
</dbReference>
<dbReference type="PANTHER" id="PTHR31496">
    <property type="entry name" value="TRANSCRIPTION FACTOR KAN2-RELATED"/>
    <property type="match status" value="1"/>
</dbReference>
<dbReference type="Pfam" id="PF00249">
    <property type="entry name" value="Myb_DNA-binding"/>
    <property type="match status" value="1"/>
</dbReference>
<evidence type="ECO:0000256" key="7">
    <source>
        <dbReference type="SAM" id="MobiDB-lite"/>
    </source>
</evidence>
<dbReference type="Gene3D" id="1.10.10.60">
    <property type="entry name" value="Homeodomain-like"/>
    <property type="match status" value="1"/>
</dbReference>
<evidence type="ECO:0000256" key="2">
    <source>
        <dbReference type="ARBA" id="ARBA00022473"/>
    </source>
</evidence>
<dbReference type="GO" id="GO:0010158">
    <property type="term" value="P:abaxial cell fate specification"/>
    <property type="evidence" value="ECO:0007669"/>
    <property type="project" value="InterPro"/>
</dbReference>
<proteinExistence type="predicted"/>
<dbReference type="PANTHER" id="PTHR31496:SF3">
    <property type="entry name" value="TRANSCRIPTION REPRESSOR KAN1"/>
    <property type="match status" value="1"/>
</dbReference>
<evidence type="ECO:0000256" key="6">
    <source>
        <dbReference type="ARBA" id="ARBA00023242"/>
    </source>
</evidence>
<gene>
    <name evidence="9" type="ORF">SAY86_023521</name>
</gene>
<organism evidence="9 10">
    <name type="scientific">Trapa natans</name>
    <name type="common">Water chestnut</name>
    <dbReference type="NCBI Taxonomy" id="22666"/>
    <lineage>
        <taxon>Eukaryota</taxon>
        <taxon>Viridiplantae</taxon>
        <taxon>Streptophyta</taxon>
        <taxon>Embryophyta</taxon>
        <taxon>Tracheophyta</taxon>
        <taxon>Spermatophyta</taxon>
        <taxon>Magnoliopsida</taxon>
        <taxon>eudicotyledons</taxon>
        <taxon>Gunneridae</taxon>
        <taxon>Pentapetalae</taxon>
        <taxon>rosids</taxon>
        <taxon>malvids</taxon>
        <taxon>Myrtales</taxon>
        <taxon>Lythraceae</taxon>
        <taxon>Trapa</taxon>
    </lineage>
</organism>
<evidence type="ECO:0000313" key="10">
    <source>
        <dbReference type="Proteomes" id="UP001346149"/>
    </source>
</evidence>
<evidence type="ECO:0000256" key="5">
    <source>
        <dbReference type="ARBA" id="ARBA00023163"/>
    </source>
</evidence>
<dbReference type="InterPro" id="IPR009057">
    <property type="entry name" value="Homeodomain-like_sf"/>
</dbReference>
<dbReference type="GO" id="GO:0006355">
    <property type="term" value="P:regulation of DNA-templated transcription"/>
    <property type="evidence" value="ECO:0007669"/>
    <property type="project" value="InterPro"/>
</dbReference>
<dbReference type="NCBIfam" id="TIGR01557">
    <property type="entry name" value="myb_SHAQKYF"/>
    <property type="match status" value="1"/>
</dbReference>
<dbReference type="InterPro" id="IPR044847">
    <property type="entry name" value="KAN_fam"/>
</dbReference>
<dbReference type="EMBL" id="JAXQNO010000008">
    <property type="protein sequence ID" value="KAK4793086.1"/>
    <property type="molecule type" value="Genomic_DNA"/>
</dbReference>
<dbReference type="GO" id="GO:0005634">
    <property type="term" value="C:nucleus"/>
    <property type="evidence" value="ECO:0007669"/>
    <property type="project" value="UniProtKB-SubCell"/>
</dbReference>
<name>A0AAN7MAJ9_TRANT</name>
<feature type="region of interest" description="Disordered" evidence="7">
    <location>
        <begin position="295"/>
        <end position="336"/>
    </location>
</feature>
<keyword evidence="5" id="KW-0804">Transcription</keyword>
<dbReference type="Proteomes" id="UP001346149">
    <property type="component" value="Unassembled WGS sequence"/>
</dbReference>
<keyword evidence="3" id="KW-0221">Differentiation</keyword>
<comment type="caution">
    <text evidence="9">The sequence shown here is derived from an EMBL/GenBank/DDBJ whole genome shotgun (WGS) entry which is preliminary data.</text>
</comment>